<dbReference type="PROSITE" id="PS50294">
    <property type="entry name" value="WD_REPEATS_REGION"/>
    <property type="match status" value="2"/>
</dbReference>
<dbReference type="SMART" id="SM00320">
    <property type="entry name" value="WD40"/>
    <property type="match status" value="7"/>
</dbReference>
<dbReference type="InterPro" id="IPR020472">
    <property type="entry name" value="WD40_PAC1"/>
</dbReference>
<name>A0A7S2RIC9_9STRA</name>
<dbReference type="InterPro" id="IPR051510">
    <property type="entry name" value="SKI8"/>
</dbReference>
<dbReference type="Pfam" id="PF00400">
    <property type="entry name" value="WD40"/>
    <property type="match status" value="6"/>
</dbReference>
<proteinExistence type="predicted"/>
<accession>A0A7S2RIC9</accession>
<dbReference type="PANTHER" id="PTHR44090">
    <property type="entry name" value="WD REPEAT-CONTAINING PROTEIN 61"/>
    <property type="match status" value="1"/>
</dbReference>
<organism evidence="4">
    <name type="scientific">Mucochytrium quahogii</name>
    <dbReference type="NCBI Taxonomy" id="96639"/>
    <lineage>
        <taxon>Eukaryota</taxon>
        <taxon>Sar</taxon>
        <taxon>Stramenopiles</taxon>
        <taxon>Bigyra</taxon>
        <taxon>Labyrinthulomycetes</taxon>
        <taxon>Thraustochytrida</taxon>
        <taxon>Thraustochytriidae</taxon>
        <taxon>Mucochytrium</taxon>
    </lineage>
</organism>
<gene>
    <name evidence="4" type="ORF">QSP1433_LOCUS3730</name>
</gene>
<evidence type="ECO:0008006" key="5">
    <source>
        <dbReference type="Google" id="ProtNLM"/>
    </source>
</evidence>
<evidence type="ECO:0000256" key="3">
    <source>
        <dbReference type="PROSITE-ProRule" id="PRU00221"/>
    </source>
</evidence>
<keyword evidence="2" id="KW-0677">Repeat</keyword>
<dbReference type="Gene3D" id="2.130.10.10">
    <property type="entry name" value="YVTN repeat-like/Quinoprotein amine dehydrogenase"/>
    <property type="match status" value="1"/>
</dbReference>
<reference evidence="4" key="1">
    <citation type="submission" date="2021-01" db="EMBL/GenBank/DDBJ databases">
        <authorList>
            <person name="Corre E."/>
            <person name="Pelletier E."/>
            <person name="Niang G."/>
            <person name="Scheremetjew M."/>
            <person name="Finn R."/>
            <person name="Kale V."/>
            <person name="Holt S."/>
            <person name="Cochrane G."/>
            <person name="Meng A."/>
            <person name="Brown T."/>
            <person name="Cohen L."/>
        </authorList>
    </citation>
    <scope>NUCLEOTIDE SEQUENCE</scope>
    <source>
        <strain evidence="4">NY070348D</strain>
    </source>
</reference>
<dbReference type="CDD" id="cd00200">
    <property type="entry name" value="WD40"/>
    <property type="match status" value="1"/>
</dbReference>
<evidence type="ECO:0000313" key="4">
    <source>
        <dbReference type="EMBL" id="CAD9671871.1"/>
    </source>
</evidence>
<evidence type="ECO:0000256" key="2">
    <source>
        <dbReference type="ARBA" id="ARBA00022737"/>
    </source>
</evidence>
<feature type="repeat" description="WD" evidence="3">
    <location>
        <begin position="139"/>
        <end position="180"/>
    </location>
</feature>
<dbReference type="PANTHER" id="PTHR44090:SF1">
    <property type="entry name" value="SUPERKILLER COMPLEX PROTEIN 8"/>
    <property type="match status" value="1"/>
</dbReference>
<feature type="repeat" description="WD" evidence="3">
    <location>
        <begin position="223"/>
        <end position="264"/>
    </location>
</feature>
<dbReference type="InterPro" id="IPR036322">
    <property type="entry name" value="WD40_repeat_dom_sf"/>
</dbReference>
<dbReference type="GO" id="GO:0016593">
    <property type="term" value="C:Cdc73/Paf1 complex"/>
    <property type="evidence" value="ECO:0007669"/>
    <property type="project" value="TreeGrafter"/>
</dbReference>
<sequence>MASKICNVAGAHPDAIWSVDWWRCMPDDRLVTGSIDETVKEWALKDDALEKGSSFDDNYMGVVSNVCHPKSPLVLASGMDSRIRIYDLGNTELKATIDAGPVECWTLSCSPDGANIASGTHTGAVNIWDIESQKLVSTLDTNGAFTLAVAYSPDGKTIASSSKDGAVYLFDVSTGKIKASLTDHTLPVRSLSFSLDGGLLFSASDDLTVGIYDAIKGVKVGSLRGHLNWVLTLAVSADGRHLATGSADNTVKLWDHVDRKCVNTFEKAHTDQVHGVSFNYNGSRLASVGGEGNLQVYAVPPFSAGAR</sequence>
<feature type="repeat" description="WD" evidence="3">
    <location>
        <begin position="181"/>
        <end position="213"/>
    </location>
</feature>
<dbReference type="InterPro" id="IPR015943">
    <property type="entry name" value="WD40/YVTN_repeat-like_dom_sf"/>
</dbReference>
<keyword evidence="1 3" id="KW-0853">WD repeat</keyword>
<dbReference type="AlphaFoldDB" id="A0A7S2RIC9"/>
<dbReference type="PROSITE" id="PS50082">
    <property type="entry name" value="WD_REPEATS_2"/>
    <property type="match status" value="4"/>
</dbReference>
<dbReference type="SUPFAM" id="SSF50978">
    <property type="entry name" value="WD40 repeat-like"/>
    <property type="match status" value="1"/>
</dbReference>
<evidence type="ECO:0000256" key="1">
    <source>
        <dbReference type="ARBA" id="ARBA00022574"/>
    </source>
</evidence>
<feature type="repeat" description="WD" evidence="3">
    <location>
        <begin position="110"/>
        <end position="138"/>
    </location>
</feature>
<dbReference type="EMBL" id="HBHK01006196">
    <property type="protein sequence ID" value="CAD9671871.1"/>
    <property type="molecule type" value="Transcribed_RNA"/>
</dbReference>
<dbReference type="InterPro" id="IPR001680">
    <property type="entry name" value="WD40_rpt"/>
</dbReference>
<dbReference type="PRINTS" id="PR00320">
    <property type="entry name" value="GPROTEINBRPT"/>
</dbReference>
<protein>
    <recommendedName>
        <fullName evidence="5">Anaphase-promoting complex subunit 4 WD40 domain-containing protein</fullName>
    </recommendedName>
</protein>